<gene>
    <name evidence="2" type="ORF">Dsin_001458</name>
</gene>
<proteinExistence type="predicted"/>
<evidence type="ECO:0000313" key="3">
    <source>
        <dbReference type="Proteomes" id="UP001281410"/>
    </source>
</evidence>
<protein>
    <submittedName>
        <fullName evidence="2">Uncharacterized protein</fullName>
    </submittedName>
</protein>
<feature type="region of interest" description="Disordered" evidence="1">
    <location>
        <begin position="1"/>
        <end position="34"/>
    </location>
</feature>
<dbReference type="Proteomes" id="UP001281410">
    <property type="component" value="Unassembled WGS sequence"/>
</dbReference>
<evidence type="ECO:0000313" key="2">
    <source>
        <dbReference type="EMBL" id="KAK3229577.1"/>
    </source>
</evidence>
<dbReference type="EMBL" id="JANJYJ010000001">
    <property type="protein sequence ID" value="KAK3229577.1"/>
    <property type="molecule type" value="Genomic_DNA"/>
</dbReference>
<reference evidence="2" key="1">
    <citation type="journal article" date="2023" name="Plant J.">
        <title>Genome sequences and population genomics provide insights into the demographic history, inbreeding, and mutation load of two 'living fossil' tree species of Dipteronia.</title>
        <authorList>
            <person name="Feng Y."/>
            <person name="Comes H.P."/>
            <person name="Chen J."/>
            <person name="Zhu S."/>
            <person name="Lu R."/>
            <person name="Zhang X."/>
            <person name="Li P."/>
            <person name="Qiu J."/>
            <person name="Olsen K.M."/>
            <person name="Qiu Y."/>
        </authorList>
    </citation>
    <scope>NUCLEOTIDE SEQUENCE</scope>
    <source>
        <strain evidence="2">NBL</strain>
    </source>
</reference>
<organism evidence="2 3">
    <name type="scientific">Dipteronia sinensis</name>
    <dbReference type="NCBI Taxonomy" id="43782"/>
    <lineage>
        <taxon>Eukaryota</taxon>
        <taxon>Viridiplantae</taxon>
        <taxon>Streptophyta</taxon>
        <taxon>Embryophyta</taxon>
        <taxon>Tracheophyta</taxon>
        <taxon>Spermatophyta</taxon>
        <taxon>Magnoliopsida</taxon>
        <taxon>eudicotyledons</taxon>
        <taxon>Gunneridae</taxon>
        <taxon>Pentapetalae</taxon>
        <taxon>rosids</taxon>
        <taxon>malvids</taxon>
        <taxon>Sapindales</taxon>
        <taxon>Sapindaceae</taxon>
        <taxon>Hippocastanoideae</taxon>
        <taxon>Acereae</taxon>
        <taxon>Dipteronia</taxon>
    </lineage>
</organism>
<dbReference type="AlphaFoldDB" id="A0AAE0B4B9"/>
<name>A0AAE0B4B9_9ROSI</name>
<keyword evidence="3" id="KW-1185">Reference proteome</keyword>
<evidence type="ECO:0000256" key="1">
    <source>
        <dbReference type="SAM" id="MobiDB-lite"/>
    </source>
</evidence>
<comment type="caution">
    <text evidence="2">The sequence shown here is derived from an EMBL/GenBank/DDBJ whole genome shotgun (WGS) entry which is preliminary data.</text>
</comment>
<feature type="compositionally biased region" description="Polar residues" evidence="1">
    <location>
        <begin position="9"/>
        <end position="34"/>
    </location>
</feature>
<accession>A0AAE0B4B9</accession>
<sequence length="258" mass="29582">MADQHHSPILNQNQDFQGVARSPSSSIMEQSQYNQGTTTTMEFSTISKSLNYNMPIKLSRSNYLYWKTLVLPSIQALDLENYICGINRPHNMFEDVEVVNQLDGEHLKGKKIDEMINASLISSFQAFPMQLALKDRYIASQKKCSDLQKANDTLKQERDSIVKDKQMVEEKAHVLDEELTKSKDVIVDRDRKLMDANAIIAERDRQIVELNELLTSISLKAMCAARVDLFKQYLAGEHTKWNPHAEIAGWEEVERFDA</sequence>